<sequence>MRKLLGILLSLCLLLGCCAGFAEEADWSSADYAAKANIQYELAKDYTGKTVILHSNDVHGQIDGYAYIAGLRDYFKSLGAEVILADSGDFSQGTVYVSSSKGASAIDMMNAAGYSVVTLGNHEFDFGYAQLMENLSKASFPVICASVTLDETGETILPASTIITTESGLKIGFVGVETPETVTKVNPGLINMITFAAFDKLYETTQNAVDAIRADADLVIGLFHLGVDAESKVNGYRSVDALARVTGIDMVLDGHSHTVMTAGQDGQSIQSTGTKFANIGVVVIDNESKGIESNFLIPTYIGSKLYSFKYIDQTVLAAAQEITAKVDEEYNTVFAATDVLLNGDKAPGNRTEETNLGDLITDAMVWSVVKEGGIEQVEPNAVVGITNGGGIRAAIAAGDITKKDINTVLPFGNTVAVVYVTGAELLEALEASTFCTPDAIGGYPQTSGIEWTLDTTKAFDQGNVYTLDGKESSYFAPASINRVTITKINGEPFNPEATYAVVTNNFCAAGGDTYNVFARSSASFDTGIPMDEAVMAYVAEVLQGKVTAEAYGQPRGSETQIK</sequence>
<name>A0AC61PN54_9FIRM</name>
<evidence type="ECO:0000313" key="2">
    <source>
        <dbReference type="Proteomes" id="UP000192328"/>
    </source>
</evidence>
<dbReference type="Proteomes" id="UP000192328">
    <property type="component" value="Unassembled WGS sequence"/>
</dbReference>
<keyword evidence="2" id="KW-1185">Reference proteome</keyword>
<comment type="caution">
    <text evidence="1">The sequence shown here is derived from an EMBL/GenBank/DDBJ whole genome shotgun (WGS) entry which is preliminary data.</text>
</comment>
<proteinExistence type="predicted"/>
<protein>
    <submittedName>
        <fullName evidence="1">2',3'-cyclic-nucleotide 2'-phosphodiesterase/5'-or 3'-nucleotidase, 5'-nucleotidase family</fullName>
    </submittedName>
</protein>
<accession>A0AC61PN54</accession>
<organism evidence="1 2">
    <name type="scientific">Aristaeella lactis</name>
    <dbReference type="NCBI Taxonomy" id="3046383"/>
    <lineage>
        <taxon>Bacteria</taxon>
        <taxon>Bacillati</taxon>
        <taxon>Bacillota</taxon>
        <taxon>Clostridia</taxon>
        <taxon>Eubacteriales</taxon>
        <taxon>Aristaeellaceae</taxon>
        <taxon>Aristaeella</taxon>
    </lineage>
</organism>
<evidence type="ECO:0000313" key="1">
    <source>
        <dbReference type="EMBL" id="SMC73811.1"/>
    </source>
</evidence>
<gene>
    <name evidence="1" type="ORF">SAMN06297397_2283</name>
</gene>
<reference evidence="1" key="1">
    <citation type="submission" date="2017-04" db="EMBL/GenBank/DDBJ databases">
        <authorList>
            <person name="Varghese N."/>
            <person name="Submissions S."/>
        </authorList>
    </citation>
    <scope>NUCLEOTIDE SEQUENCE</scope>
    <source>
        <strain evidence="1">WTE2008</strain>
    </source>
</reference>
<dbReference type="EMBL" id="FWXZ01000004">
    <property type="protein sequence ID" value="SMC73811.1"/>
    <property type="molecule type" value="Genomic_DNA"/>
</dbReference>